<feature type="transmembrane region" description="Helical" evidence="1">
    <location>
        <begin position="52"/>
        <end position="72"/>
    </location>
</feature>
<feature type="transmembrane region" description="Helical" evidence="1">
    <location>
        <begin position="188"/>
        <end position="211"/>
    </location>
</feature>
<keyword evidence="1" id="KW-1133">Transmembrane helix</keyword>
<evidence type="ECO:0000313" key="2">
    <source>
        <dbReference type="EMBL" id="HGK28861.1"/>
    </source>
</evidence>
<evidence type="ECO:0000256" key="1">
    <source>
        <dbReference type="SAM" id="Phobius"/>
    </source>
</evidence>
<dbReference type="PANTHER" id="PTHR39419">
    <property type="entry name" value="SLL0814 PROTEIN"/>
    <property type="match status" value="1"/>
</dbReference>
<reference evidence="2" key="1">
    <citation type="journal article" date="2020" name="mSystems">
        <title>Genome- and Community-Level Interaction Insights into Carbon Utilization and Element Cycling Functions of Hydrothermarchaeota in Hydrothermal Sediment.</title>
        <authorList>
            <person name="Zhou Z."/>
            <person name="Liu Y."/>
            <person name="Xu W."/>
            <person name="Pan J."/>
            <person name="Luo Z.H."/>
            <person name="Li M."/>
        </authorList>
    </citation>
    <scope>NUCLEOTIDE SEQUENCE [LARGE SCALE GENOMIC DNA]</scope>
    <source>
        <strain evidence="2">SpSt-488</strain>
    </source>
</reference>
<dbReference type="Pfam" id="PF04240">
    <property type="entry name" value="Caroten_synth"/>
    <property type="match status" value="1"/>
</dbReference>
<feature type="transmembrane region" description="Helical" evidence="1">
    <location>
        <begin position="78"/>
        <end position="95"/>
    </location>
</feature>
<dbReference type="AlphaFoldDB" id="A0A7C4GG75"/>
<accession>A0A7C4GG75</accession>
<proteinExistence type="predicted"/>
<name>A0A7C4GG75_UNCW3</name>
<feature type="transmembrane region" description="Helical" evidence="1">
    <location>
        <begin position="231"/>
        <end position="253"/>
    </location>
</feature>
<feature type="transmembrane region" description="Helical" evidence="1">
    <location>
        <begin position="107"/>
        <end position="136"/>
    </location>
</feature>
<dbReference type="PANTHER" id="PTHR39419:SF1">
    <property type="entry name" value="SLL0814 PROTEIN"/>
    <property type="match status" value="1"/>
</dbReference>
<keyword evidence="1" id="KW-0472">Membrane</keyword>
<dbReference type="EMBL" id="DSUT01000167">
    <property type="protein sequence ID" value="HGK28861.1"/>
    <property type="molecule type" value="Genomic_DNA"/>
</dbReference>
<gene>
    <name evidence="2" type="ORF">ENS41_07965</name>
</gene>
<feature type="transmembrane region" description="Helical" evidence="1">
    <location>
        <begin position="156"/>
        <end position="176"/>
    </location>
</feature>
<sequence length="325" mass="34708">MSGIGNEGKNRAAAASDQCNPAAITACTGAGNCGLPKGGEEAMLYSKTDYRVLRTGMWATALAAAAFMTADILSSPPAAWLMLMPVYCLSAFALLHSLSFFGPRRALWFALLALVLAFVAEYLGTNFGAIFGSHWFARARDMRIPVDATLPGRVPLVVVLGWFSQLYLAFVTAVFLTRSHPRDATSFAATPLAAGMLMALWQLTAGPVAVHRGTMGFVAEGFYHGVPLSSFVGWFATSMFIVLFFIATTPRAADATRFLDSGHCLAPLALTGFGVTMLYATLLAFRFHLNGPAWLGVAALCVYVIALTVRANRLTEGLETSLDPT</sequence>
<comment type="caution">
    <text evidence="2">The sequence shown here is derived from an EMBL/GenBank/DDBJ whole genome shotgun (WGS) entry which is preliminary data.</text>
</comment>
<dbReference type="InterPro" id="IPR007354">
    <property type="entry name" value="CruF-like"/>
</dbReference>
<keyword evidence="1" id="KW-0812">Transmembrane</keyword>
<feature type="transmembrane region" description="Helical" evidence="1">
    <location>
        <begin position="291"/>
        <end position="309"/>
    </location>
</feature>
<organism evidence="2">
    <name type="scientific">candidate division WOR-3 bacterium</name>
    <dbReference type="NCBI Taxonomy" id="2052148"/>
    <lineage>
        <taxon>Bacteria</taxon>
        <taxon>Bacteria division WOR-3</taxon>
    </lineage>
</organism>
<protein>
    <submittedName>
        <fullName evidence="2">Carotenoid biosynthesis protein</fullName>
    </submittedName>
</protein>
<feature type="transmembrane region" description="Helical" evidence="1">
    <location>
        <begin position="265"/>
        <end position="285"/>
    </location>
</feature>